<evidence type="ECO:0000256" key="8">
    <source>
        <dbReference type="ARBA" id="ARBA00023175"/>
    </source>
</evidence>
<dbReference type="Proteomes" id="UP000749559">
    <property type="component" value="Unassembled WGS sequence"/>
</dbReference>
<keyword evidence="8 11" id="KW-0505">Motor protein</keyword>
<evidence type="ECO:0000256" key="1">
    <source>
        <dbReference type="ARBA" id="ARBA00004318"/>
    </source>
</evidence>
<evidence type="ECO:0000256" key="5">
    <source>
        <dbReference type="ARBA" id="ARBA00023054"/>
    </source>
</evidence>
<comment type="caution">
    <text evidence="14">The sequence shown here is derived from an EMBL/GenBank/DDBJ whole genome shotgun (WGS) entry which is preliminary data.</text>
</comment>
<dbReference type="OrthoDB" id="3176171at2759"/>
<dbReference type="InterPro" id="IPR019821">
    <property type="entry name" value="Kinesin_motor_CS"/>
</dbReference>
<sequence length="1034" mass="116610">MTSDKLKVAVRIRPLSMREITSRCRIILKLTSESALSITNTETSDEKLFSFDHVFWSVDGFSTNSEGILVPENQEGSPYADQTMVYTDLGKDIVQNAWEGYNSTLFAYGQTGSGKSYSVLGNGPNIGLIPRTYEQLFNEISSNNEVKKKLQVTFTMVEIYNEVMKDLLVPSKTQSAKGLRLRQDPNKGFYIEGLKRIPVQTYGDVKLFLKQGVLHRTTGTTNLNATSSRSHLIVTVNFKQIFPNSRGESTTKTSTVNFVDLAGSERQSKTGALGDRLKEGASINQSLLSLGNVISALAEQAQGNKKIVIPYRESVLTKLLQSALGGNSRTVMLATLSPSENSYEETLSTLRYANRAKRIQTQAVVNENITDKLIRELKEENARLLGQLQKQRRASVVIDYQMSVEENENRMREMKTSWEQQLAKAREAWKQNIEGEKETVLDTNPYIQNVNEDSQLSGVIKYAFLNDETVMGKETGQDLENFIELRGLGIQDRHCLVRKEAGLVSIKPLSHDAKLVINGINISETTTLNHMDRLKLGSNALFLYIGYPGERIQDDQITRYDFNFFQMEMAQGSELGGSILTSSRRLSIQDPATLKVFQEYIDIQPKIHEANALSEEMKKNVKFEAGLKNMSSHDSKGSNPEKEVIVGVSNSLTKKVWVWMKHKFLNRKFLMDELYNKWLDCDLLDPAIQENDPFWDPVEDVFLGSCHIWLQSLGYCIDLDEKQNMLGYTGLQQGVAHVRIIPCRPDGTILKEDDIVILEPNELVGKRVDFMIFIDRVDDVEWIKEETSRGVYCGFTFFKQTKVKTTVAWNETPAKLSFEHHVTIQSVTPEFLDYIENEALVIELWGTQEAENPTTQPVIHTTTPDPKDTSHLSVKGGIEDQIVSEQTESVRDTEADETKLNGPSTLASCSTVQTPEMVAGEASASSLPSEEAVITNSTKEKERDRELSESIKTFLRNMKQIQKKIASAKHHVHTLGGNEELDKYKDEQMNLLDDIQDSLNEHVSVLKGTFKKKPRHSKERKKASTFLQAPPEMQ</sequence>
<evidence type="ECO:0000256" key="12">
    <source>
        <dbReference type="SAM" id="MobiDB-lite"/>
    </source>
</evidence>
<dbReference type="GO" id="GO:0008017">
    <property type="term" value="F:microtubule binding"/>
    <property type="evidence" value="ECO:0007669"/>
    <property type="project" value="InterPro"/>
</dbReference>
<evidence type="ECO:0000256" key="4">
    <source>
        <dbReference type="ARBA" id="ARBA00022840"/>
    </source>
</evidence>
<evidence type="ECO:0000256" key="10">
    <source>
        <dbReference type="ARBA" id="ARBA00079247"/>
    </source>
</evidence>
<dbReference type="AlphaFoldDB" id="A0A8S4PGZ4"/>
<dbReference type="InterPro" id="IPR036961">
    <property type="entry name" value="Kinesin_motor_dom_sf"/>
</dbReference>
<dbReference type="FunFam" id="2.60.200.20:FF:000034">
    <property type="entry name" value="kinesin-like protein KIF28P"/>
    <property type="match status" value="1"/>
</dbReference>
<dbReference type="GO" id="GO:0003777">
    <property type="term" value="F:microtubule motor activity"/>
    <property type="evidence" value="ECO:0007669"/>
    <property type="project" value="InterPro"/>
</dbReference>
<dbReference type="SMART" id="SM00129">
    <property type="entry name" value="KISc"/>
    <property type="match status" value="1"/>
</dbReference>
<dbReference type="PRINTS" id="PR00380">
    <property type="entry name" value="KINESINHEAVY"/>
</dbReference>
<dbReference type="InterPro" id="IPR027417">
    <property type="entry name" value="P-loop_NTPase"/>
</dbReference>
<name>A0A8S4PGZ4_OWEFU</name>
<keyword evidence="7" id="KW-0472">Membrane</keyword>
<evidence type="ECO:0000256" key="2">
    <source>
        <dbReference type="ARBA" id="ARBA00022448"/>
    </source>
</evidence>
<feature type="region of interest" description="Disordered" evidence="12">
    <location>
        <begin position="884"/>
        <end position="908"/>
    </location>
</feature>
<feature type="compositionally biased region" description="Basic and acidic residues" evidence="12">
    <location>
        <begin position="888"/>
        <end position="899"/>
    </location>
</feature>
<evidence type="ECO:0000313" key="15">
    <source>
        <dbReference type="Proteomes" id="UP000749559"/>
    </source>
</evidence>
<keyword evidence="3 11" id="KW-0547">Nucleotide-binding</keyword>
<dbReference type="SUPFAM" id="SSF52540">
    <property type="entry name" value="P-loop containing nucleoside triphosphate hydrolases"/>
    <property type="match status" value="1"/>
</dbReference>
<protein>
    <recommendedName>
        <fullName evidence="10">Kinesin-like protein 6</fullName>
    </recommendedName>
</protein>
<keyword evidence="6" id="KW-0496">Mitochondrion</keyword>
<keyword evidence="5" id="KW-0175">Coiled coil</keyword>
<comment type="subcellular location">
    <subcellularLocation>
        <location evidence="1">Mitochondrion membrane</location>
        <topology evidence="1">Peripheral membrane protein</topology>
    </subcellularLocation>
</comment>
<dbReference type="EMBL" id="CAIIXF020000008">
    <property type="protein sequence ID" value="CAH1792509.1"/>
    <property type="molecule type" value="Genomic_DNA"/>
</dbReference>
<comment type="function">
    <text evidence="9">Microtubule-dependent motor protein required for mitochondrion morphology and transport of mitochondria in neuronal cells.</text>
</comment>
<dbReference type="PANTHER" id="PTHR47117">
    <property type="entry name" value="STAR-RELATED LIPID TRANSFER PROTEIN 9"/>
    <property type="match status" value="1"/>
</dbReference>
<dbReference type="PROSITE" id="PS50067">
    <property type="entry name" value="KINESIN_MOTOR_2"/>
    <property type="match status" value="1"/>
</dbReference>
<evidence type="ECO:0000256" key="3">
    <source>
        <dbReference type="ARBA" id="ARBA00022741"/>
    </source>
</evidence>
<evidence type="ECO:0000313" key="14">
    <source>
        <dbReference type="EMBL" id="CAH1792509.1"/>
    </source>
</evidence>
<dbReference type="Gene3D" id="3.40.850.10">
    <property type="entry name" value="Kinesin motor domain"/>
    <property type="match status" value="1"/>
</dbReference>
<dbReference type="GO" id="GO:0031966">
    <property type="term" value="C:mitochondrial membrane"/>
    <property type="evidence" value="ECO:0007669"/>
    <property type="project" value="UniProtKB-SubCell"/>
</dbReference>
<feature type="compositionally biased region" description="Basic residues" evidence="12">
    <location>
        <begin position="1009"/>
        <end position="1023"/>
    </location>
</feature>
<evidence type="ECO:0000256" key="6">
    <source>
        <dbReference type="ARBA" id="ARBA00023128"/>
    </source>
</evidence>
<dbReference type="PROSITE" id="PS00411">
    <property type="entry name" value="KINESIN_MOTOR_1"/>
    <property type="match status" value="1"/>
</dbReference>
<gene>
    <name evidence="14" type="ORF">OFUS_LOCUS17467</name>
</gene>
<dbReference type="InterPro" id="IPR008984">
    <property type="entry name" value="SMAD_FHA_dom_sf"/>
</dbReference>
<dbReference type="Gene3D" id="2.60.200.20">
    <property type="match status" value="1"/>
</dbReference>
<feature type="region of interest" description="Disordered" evidence="12">
    <location>
        <begin position="920"/>
        <end position="945"/>
    </location>
</feature>
<reference evidence="14" key="1">
    <citation type="submission" date="2022-03" db="EMBL/GenBank/DDBJ databases">
        <authorList>
            <person name="Martin C."/>
        </authorList>
    </citation>
    <scope>NUCLEOTIDE SEQUENCE</scope>
</reference>
<accession>A0A8S4PGZ4</accession>
<feature type="region of interest" description="Disordered" evidence="12">
    <location>
        <begin position="1008"/>
        <end position="1034"/>
    </location>
</feature>
<dbReference type="Pfam" id="PF00225">
    <property type="entry name" value="Kinesin"/>
    <property type="match status" value="1"/>
</dbReference>
<feature type="binding site" evidence="11">
    <location>
        <begin position="109"/>
        <end position="116"/>
    </location>
    <ligand>
        <name>ATP</name>
        <dbReference type="ChEBI" id="CHEBI:30616"/>
    </ligand>
</feature>
<keyword evidence="4 11" id="KW-0067">ATP-binding</keyword>
<evidence type="ECO:0000256" key="9">
    <source>
        <dbReference type="ARBA" id="ARBA00054688"/>
    </source>
</evidence>
<evidence type="ECO:0000259" key="13">
    <source>
        <dbReference type="PROSITE" id="PS50067"/>
    </source>
</evidence>
<comment type="similarity">
    <text evidence="11">Belongs to the TRAFAC class myosin-kinesin ATPase superfamily. Kinesin family.</text>
</comment>
<dbReference type="GO" id="GO:0005524">
    <property type="term" value="F:ATP binding"/>
    <property type="evidence" value="ECO:0007669"/>
    <property type="project" value="UniProtKB-UniRule"/>
</dbReference>
<dbReference type="GO" id="GO:0007018">
    <property type="term" value="P:microtubule-based movement"/>
    <property type="evidence" value="ECO:0007669"/>
    <property type="project" value="InterPro"/>
</dbReference>
<organism evidence="14 15">
    <name type="scientific">Owenia fusiformis</name>
    <name type="common">Polychaete worm</name>
    <dbReference type="NCBI Taxonomy" id="6347"/>
    <lineage>
        <taxon>Eukaryota</taxon>
        <taxon>Metazoa</taxon>
        <taxon>Spiralia</taxon>
        <taxon>Lophotrochozoa</taxon>
        <taxon>Annelida</taxon>
        <taxon>Polychaeta</taxon>
        <taxon>Sedentaria</taxon>
        <taxon>Canalipalpata</taxon>
        <taxon>Sabellida</taxon>
        <taxon>Oweniida</taxon>
        <taxon>Oweniidae</taxon>
        <taxon>Owenia</taxon>
    </lineage>
</organism>
<keyword evidence="2" id="KW-0813">Transport</keyword>
<evidence type="ECO:0000256" key="11">
    <source>
        <dbReference type="PROSITE-ProRule" id="PRU00283"/>
    </source>
</evidence>
<evidence type="ECO:0000256" key="7">
    <source>
        <dbReference type="ARBA" id="ARBA00023136"/>
    </source>
</evidence>
<dbReference type="SUPFAM" id="SSF49879">
    <property type="entry name" value="SMAD/FHA domain"/>
    <property type="match status" value="1"/>
</dbReference>
<dbReference type="FunFam" id="3.40.850.10:FF:000063">
    <property type="entry name" value="Kinesin-like protein"/>
    <property type="match status" value="1"/>
</dbReference>
<feature type="compositionally biased region" description="Low complexity" evidence="12">
    <location>
        <begin position="920"/>
        <end position="932"/>
    </location>
</feature>
<dbReference type="InterPro" id="IPR001752">
    <property type="entry name" value="Kinesin_motor_dom"/>
</dbReference>
<feature type="domain" description="Kinesin motor" evidence="13">
    <location>
        <begin position="5"/>
        <end position="359"/>
    </location>
</feature>
<proteinExistence type="inferred from homology"/>
<keyword evidence="15" id="KW-1185">Reference proteome</keyword>